<dbReference type="NCBIfam" id="TIGR01045">
    <property type="entry name" value="RPE1"/>
    <property type="match status" value="1"/>
</dbReference>
<dbReference type="FunFam" id="3.30.63.10:FF:000002">
    <property type="entry name" value="Guanylate kinase 1"/>
    <property type="match status" value="1"/>
</dbReference>
<dbReference type="KEGG" id="ras:RAS_13300"/>
<sequence length="241" mass="27657">MTTKNKRVLQKFAYREEFKGDTEHSTAAYIDIREDASTGSTSKLPLEVEFPKNYKGLIIILSSPSGTGKSSLAKALLKIDNNLRLSISTTTRKPRLGEVEGINYYFKTGLEFEELVKQNKFLEYAKIYDNYYGTPKEYVEMLLNQGLDVLFDIDWQGARSIKKNAANVVAIFVLPPSIEILEQRLRNRATDNEEAIKLRMQSAQNEISHANEYDYVITNDDFDRTLKKIHAIIVVEREKVF</sequence>
<dbReference type="Gene3D" id="3.40.50.300">
    <property type="entry name" value="P-loop containing nucleotide triphosphate hydrolases"/>
    <property type="match status" value="1"/>
</dbReference>
<organism evidence="11 12">
    <name type="scientific">Rickettsia asiatica</name>
    <dbReference type="NCBI Taxonomy" id="238800"/>
    <lineage>
        <taxon>Bacteria</taxon>
        <taxon>Pseudomonadati</taxon>
        <taxon>Pseudomonadota</taxon>
        <taxon>Alphaproteobacteria</taxon>
        <taxon>Rickettsiales</taxon>
        <taxon>Rickettsiaceae</taxon>
        <taxon>Rickettsieae</taxon>
        <taxon>Rickettsia</taxon>
        <taxon>spotted fever group</taxon>
    </lineage>
</organism>
<dbReference type="HAMAP" id="MF_00328">
    <property type="entry name" value="Guanylate_kinase"/>
    <property type="match status" value="1"/>
</dbReference>
<evidence type="ECO:0000256" key="8">
    <source>
        <dbReference type="ARBA" id="ARBA00030128"/>
    </source>
</evidence>
<reference evidence="11 12" key="1">
    <citation type="submission" date="2019-04" db="EMBL/GenBank/DDBJ databases">
        <title>Draft genome sequence of Rickettsia asiatica Maytaro1284.</title>
        <authorList>
            <person name="Thu M."/>
            <person name="Qiu Y."/>
            <person name="Nakao R."/>
        </authorList>
    </citation>
    <scope>NUCLEOTIDE SEQUENCE [LARGE SCALE GENOMIC DNA]</scope>
    <source>
        <strain evidence="11 12">Maytaro1284</strain>
    </source>
</reference>
<dbReference type="EMBL" id="AP019563">
    <property type="protein sequence ID" value="BBJ32221.1"/>
    <property type="molecule type" value="Genomic_DNA"/>
</dbReference>
<dbReference type="Proteomes" id="UP000321183">
    <property type="component" value="Chromosome"/>
</dbReference>
<name>A0A510GJB0_9RICK</name>
<dbReference type="PROSITE" id="PS50052">
    <property type="entry name" value="GUANYLATE_KINASE_2"/>
    <property type="match status" value="1"/>
</dbReference>
<dbReference type="InterPro" id="IPR008144">
    <property type="entry name" value="Guanylate_kin-like_dom"/>
</dbReference>
<comment type="function">
    <text evidence="9">Essential for recycling GMP and indirectly, cGMP.</text>
</comment>
<evidence type="ECO:0000259" key="10">
    <source>
        <dbReference type="PROSITE" id="PS50052"/>
    </source>
</evidence>
<dbReference type="CDD" id="cd00071">
    <property type="entry name" value="GMPK"/>
    <property type="match status" value="1"/>
</dbReference>
<dbReference type="InterPro" id="IPR017665">
    <property type="entry name" value="Guanylate_kinase"/>
</dbReference>
<dbReference type="PROSITE" id="PS00856">
    <property type="entry name" value="GUANYLATE_KINASE_1"/>
    <property type="match status" value="1"/>
</dbReference>
<evidence type="ECO:0000256" key="9">
    <source>
        <dbReference type="HAMAP-Rule" id="MF_00328"/>
    </source>
</evidence>
<dbReference type="NCBIfam" id="TIGR03263">
    <property type="entry name" value="guanyl_kin"/>
    <property type="match status" value="1"/>
</dbReference>
<keyword evidence="7 9" id="KW-0067">ATP-binding</keyword>
<dbReference type="InterPro" id="IPR005728">
    <property type="entry name" value="RPE1"/>
</dbReference>
<accession>A0A510GJB0</accession>
<dbReference type="GO" id="GO:0005524">
    <property type="term" value="F:ATP binding"/>
    <property type="evidence" value="ECO:0007669"/>
    <property type="project" value="UniProtKB-UniRule"/>
</dbReference>
<keyword evidence="6 9" id="KW-0418">Kinase</keyword>
<dbReference type="GO" id="GO:0004385">
    <property type="term" value="F:GMP kinase activity"/>
    <property type="evidence" value="ECO:0007669"/>
    <property type="project" value="UniProtKB-UniRule"/>
</dbReference>
<comment type="catalytic activity">
    <reaction evidence="9">
        <text>GMP + ATP = GDP + ADP</text>
        <dbReference type="Rhea" id="RHEA:20780"/>
        <dbReference type="ChEBI" id="CHEBI:30616"/>
        <dbReference type="ChEBI" id="CHEBI:58115"/>
        <dbReference type="ChEBI" id="CHEBI:58189"/>
        <dbReference type="ChEBI" id="CHEBI:456216"/>
        <dbReference type="EC" id="2.7.4.8"/>
    </reaction>
</comment>
<dbReference type="InterPro" id="IPR027417">
    <property type="entry name" value="P-loop_NTPase"/>
</dbReference>
<keyword evidence="5 9" id="KW-0547">Nucleotide-binding</keyword>
<dbReference type="PANTHER" id="PTHR23117:SF13">
    <property type="entry name" value="GUANYLATE KINASE"/>
    <property type="match status" value="1"/>
</dbReference>
<dbReference type="InterPro" id="IPR020590">
    <property type="entry name" value="Guanylate_kinase_CS"/>
</dbReference>
<keyword evidence="4 9" id="KW-0808">Transferase</keyword>
<evidence type="ECO:0000256" key="7">
    <source>
        <dbReference type="ARBA" id="ARBA00022840"/>
    </source>
</evidence>
<evidence type="ECO:0000313" key="11">
    <source>
        <dbReference type="EMBL" id="BBJ32221.1"/>
    </source>
</evidence>
<gene>
    <name evidence="9 11" type="primary">gmk</name>
    <name evidence="11" type="ORF">RAS_13300</name>
</gene>
<proteinExistence type="inferred from homology"/>
<evidence type="ECO:0000256" key="2">
    <source>
        <dbReference type="ARBA" id="ARBA00012961"/>
    </source>
</evidence>
<dbReference type="RefSeq" id="WP_147143508.1">
    <property type="nucleotide sequence ID" value="NZ_AP019563.1"/>
</dbReference>
<keyword evidence="9" id="KW-0963">Cytoplasm</keyword>
<evidence type="ECO:0000256" key="1">
    <source>
        <dbReference type="ARBA" id="ARBA00005790"/>
    </source>
</evidence>
<comment type="similarity">
    <text evidence="1 9">Belongs to the guanylate kinase family.</text>
</comment>
<dbReference type="GO" id="GO:0005829">
    <property type="term" value="C:cytosol"/>
    <property type="evidence" value="ECO:0007669"/>
    <property type="project" value="TreeGrafter"/>
</dbReference>
<dbReference type="SMART" id="SM00072">
    <property type="entry name" value="GuKc"/>
    <property type="match status" value="1"/>
</dbReference>
<comment type="subcellular location">
    <subcellularLocation>
        <location evidence="9">Cytoplasm</location>
    </subcellularLocation>
</comment>
<protein>
    <recommendedName>
        <fullName evidence="3 9">Guanylate kinase</fullName>
        <ecNumber evidence="2 9">2.7.4.8</ecNumber>
    </recommendedName>
    <alternativeName>
        <fullName evidence="8 9">GMP kinase</fullName>
    </alternativeName>
</protein>
<feature type="domain" description="Guanylate kinase-like" evidence="10">
    <location>
        <begin position="56"/>
        <end position="234"/>
    </location>
</feature>
<feature type="binding site" evidence="9">
    <location>
        <begin position="63"/>
        <end position="70"/>
    </location>
    <ligand>
        <name>ATP</name>
        <dbReference type="ChEBI" id="CHEBI:30616"/>
    </ligand>
</feature>
<dbReference type="Gene3D" id="3.30.63.10">
    <property type="entry name" value="Guanylate Kinase phosphate binding domain"/>
    <property type="match status" value="1"/>
</dbReference>
<dbReference type="SUPFAM" id="SSF52540">
    <property type="entry name" value="P-loop containing nucleoside triphosphate hydrolases"/>
    <property type="match status" value="1"/>
</dbReference>
<evidence type="ECO:0000256" key="6">
    <source>
        <dbReference type="ARBA" id="ARBA00022777"/>
    </source>
</evidence>
<keyword evidence="12" id="KW-1185">Reference proteome</keyword>
<evidence type="ECO:0000256" key="4">
    <source>
        <dbReference type="ARBA" id="ARBA00022679"/>
    </source>
</evidence>
<dbReference type="AlphaFoldDB" id="A0A510GJB0"/>
<evidence type="ECO:0000256" key="3">
    <source>
        <dbReference type="ARBA" id="ARBA00016296"/>
    </source>
</evidence>
<evidence type="ECO:0000313" key="12">
    <source>
        <dbReference type="Proteomes" id="UP000321183"/>
    </source>
</evidence>
<dbReference type="EC" id="2.7.4.8" evidence="2 9"/>
<dbReference type="Pfam" id="PF00625">
    <property type="entry name" value="Guanylate_kin"/>
    <property type="match status" value="1"/>
</dbReference>
<dbReference type="PANTHER" id="PTHR23117">
    <property type="entry name" value="GUANYLATE KINASE-RELATED"/>
    <property type="match status" value="1"/>
</dbReference>
<evidence type="ECO:0000256" key="5">
    <source>
        <dbReference type="ARBA" id="ARBA00022741"/>
    </source>
</evidence>
<dbReference type="InterPro" id="IPR008145">
    <property type="entry name" value="GK/Ca_channel_bsu"/>
</dbReference>